<dbReference type="Gene3D" id="3.40.1590.10">
    <property type="entry name" value="NMB0488-like"/>
    <property type="match status" value="1"/>
</dbReference>
<reference evidence="1 2" key="1">
    <citation type="submission" date="2018-11" db="EMBL/GenBank/DDBJ databases">
        <title>Genomes From Bacteria Associated with the Canine Oral Cavity: a Test Case for Automated Genome-Based Taxonomic Assignment.</title>
        <authorList>
            <person name="Coil D.A."/>
            <person name="Jospin G."/>
            <person name="Darling A.E."/>
            <person name="Wallis C."/>
            <person name="Davis I.J."/>
            <person name="Harris S."/>
            <person name="Eisen J.A."/>
            <person name="Holcombe L.J."/>
            <person name="O'Flynn C."/>
        </authorList>
    </citation>
    <scope>NUCLEOTIDE SEQUENCE [LARGE SCALE GENOMIC DNA]</scope>
    <source>
        <strain evidence="1 2">COT-280</strain>
    </source>
</reference>
<dbReference type="InterPro" id="IPR037891">
    <property type="entry name" value="Cdil-like_sf"/>
</dbReference>
<dbReference type="Proteomes" id="UP000269923">
    <property type="component" value="Unassembled WGS sequence"/>
</dbReference>
<proteinExistence type="predicted"/>
<sequence>MTFNQDQAYWANFYAKENVFIIQTYSGLGLTCIDHLCPPYILPRDTDNVTLGTTVLQALANSRTFIYDTPEDQDFFDLSKRQQRYDDWILYLCERLGYQTKRALFKKMLNCGIYLNNRQIEISPSRHVKLEAWDGMKDVEHVFLTLDNTSEEIGSGLRLALSRCR</sequence>
<evidence type="ECO:0000313" key="1">
    <source>
        <dbReference type="EMBL" id="RRD89205.1"/>
    </source>
</evidence>
<organism evidence="1 2">
    <name type="scientific">Conchiformibius steedae</name>
    <dbReference type="NCBI Taxonomy" id="153493"/>
    <lineage>
        <taxon>Bacteria</taxon>
        <taxon>Pseudomonadati</taxon>
        <taxon>Pseudomonadota</taxon>
        <taxon>Betaproteobacteria</taxon>
        <taxon>Neisseriales</taxon>
        <taxon>Neisseriaceae</taxon>
        <taxon>Conchiformibius</taxon>
    </lineage>
</organism>
<keyword evidence="2" id="KW-1185">Reference proteome</keyword>
<dbReference type="OrthoDB" id="8613487at2"/>
<comment type="caution">
    <text evidence="1">The sequence shown here is derived from an EMBL/GenBank/DDBJ whole genome shotgun (WGS) entry which is preliminary data.</text>
</comment>
<dbReference type="EMBL" id="RQYC01000021">
    <property type="protein sequence ID" value="RRD89205.1"/>
    <property type="molecule type" value="Genomic_DNA"/>
</dbReference>
<dbReference type="InterPro" id="IPR009888">
    <property type="entry name" value="CdiI_Proteobact"/>
</dbReference>
<dbReference type="AlphaFoldDB" id="A0A3P2A2K5"/>
<accession>A0A3P2A2K5</accession>
<dbReference type="RefSeq" id="WP_124795982.1">
    <property type="nucleotide sequence ID" value="NZ_RQYC01000021.1"/>
</dbReference>
<dbReference type="SUPFAM" id="SSF160207">
    <property type="entry name" value="NMB0488-like"/>
    <property type="match status" value="1"/>
</dbReference>
<name>A0A3P2A2K5_9NEIS</name>
<dbReference type="Pfam" id="PF07262">
    <property type="entry name" value="CdiI"/>
    <property type="match status" value="1"/>
</dbReference>
<dbReference type="CDD" id="cd13445">
    <property type="entry name" value="CDI_inhibitor_EC869_like"/>
    <property type="match status" value="1"/>
</dbReference>
<protein>
    <submittedName>
        <fullName evidence="1">DUF1436 family protein</fullName>
    </submittedName>
</protein>
<gene>
    <name evidence="1" type="ORF">EII21_09650</name>
</gene>
<evidence type="ECO:0000313" key="2">
    <source>
        <dbReference type="Proteomes" id="UP000269923"/>
    </source>
</evidence>